<evidence type="ECO:0000313" key="3">
    <source>
        <dbReference type="Proteomes" id="UP000516093"/>
    </source>
</evidence>
<name>A0A7H0GSP2_9BACT</name>
<dbReference type="Pfam" id="PF03929">
    <property type="entry name" value="PepSY_TM"/>
    <property type="match status" value="1"/>
</dbReference>
<protein>
    <submittedName>
        <fullName evidence="2">PepSY domain-containing protein</fullName>
    </submittedName>
</protein>
<sequence length="73" mass="8200">MGKLDFQDRNLGQRVRRSFKPVHTGAIFGMPSKIIALIVCVLGVTFPITGVILWLNRLQKEKKKKQKHLAAAS</sequence>
<keyword evidence="1" id="KW-0472">Membrane</keyword>
<dbReference type="EMBL" id="CP060784">
    <property type="protein sequence ID" value="QNP51308.1"/>
    <property type="molecule type" value="Genomic_DNA"/>
</dbReference>
<dbReference type="KEGG" id="hqi:H9L05_14715"/>
<evidence type="ECO:0000256" key="1">
    <source>
        <dbReference type="SAM" id="Phobius"/>
    </source>
</evidence>
<feature type="transmembrane region" description="Helical" evidence="1">
    <location>
        <begin position="34"/>
        <end position="55"/>
    </location>
</feature>
<reference evidence="2 3" key="1">
    <citation type="submission" date="2020-08" db="EMBL/GenBank/DDBJ databases">
        <title>Genome sequence of Hymenobacter qilianensis JCM 19763T.</title>
        <authorList>
            <person name="Hyun D.-W."/>
            <person name="Bae J.-W."/>
        </authorList>
    </citation>
    <scope>NUCLEOTIDE SEQUENCE [LARGE SCALE GENOMIC DNA]</scope>
    <source>
        <strain evidence="2 3">JCM 19763</strain>
    </source>
</reference>
<organism evidence="2 3">
    <name type="scientific">Hymenobacter qilianensis</name>
    <dbReference type="NCBI Taxonomy" id="1385715"/>
    <lineage>
        <taxon>Bacteria</taxon>
        <taxon>Pseudomonadati</taxon>
        <taxon>Bacteroidota</taxon>
        <taxon>Cytophagia</taxon>
        <taxon>Cytophagales</taxon>
        <taxon>Hymenobacteraceae</taxon>
        <taxon>Hymenobacter</taxon>
    </lineage>
</organism>
<proteinExistence type="predicted"/>
<dbReference type="PANTHER" id="PTHR34219">
    <property type="entry name" value="IRON-REGULATED INNER MEMBRANE PROTEIN-RELATED"/>
    <property type="match status" value="1"/>
</dbReference>
<dbReference type="Proteomes" id="UP000516093">
    <property type="component" value="Chromosome"/>
</dbReference>
<dbReference type="InterPro" id="IPR005625">
    <property type="entry name" value="PepSY-ass_TM"/>
</dbReference>
<accession>A0A7H0GSP2</accession>
<dbReference type="AlphaFoldDB" id="A0A7H0GSP2"/>
<dbReference type="PANTHER" id="PTHR34219:SF3">
    <property type="entry name" value="BLL7967 PROTEIN"/>
    <property type="match status" value="1"/>
</dbReference>
<keyword evidence="1" id="KW-1133">Transmembrane helix</keyword>
<keyword evidence="3" id="KW-1185">Reference proteome</keyword>
<keyword evidence="1" id="KW-0812">Transmembrane</keyword>
<evidence type="ECO:0000313" key="2">
    <source>
        <dbReference type="EMBL" id="QNP51308.1"/>
    </source>
</evidence>
<gene>
    <name evidence="2" type="ORF">H9L05_14715</name>
</gene>